<comment type="caution">
    <text evidence="1">The sequence shown here is derived from an EMBL/GenBank/DDBJ whole genome shotgun (WGS) entry which is preliminary data.</text>
</comment>
<accession>A0A4C1V1R9</accession>
<dbReference type="AlphaFoldDB" id="A0A4C1V1R9"/>
<protein>
    <submittedName>
        <fullName evidence="1">Uncharacterized protein</fullName>
    </submittedName>
</protein>
<gene>
    <name evidence="1" type="ORF">EVAR_24644_1</name>
</gene>
<proteinExistence type="predicted"/>
<organism evidence="1 2">
    <name type="scientific">Eumeta variegata</name>
    <name type="common">Bagworm moth</name>
    <name type="synonym">Eumeta japonica</name>
    <dbReference type="NCBI Taxonomy" id="151549"/>
    <lineage>
        <taxon>Eukaryota</taxon>
        <taxon>Metazoa</taxon>
        <taxon>Ecdysozoa</taxon>
        <taxon>Arthropoda</taxon>
        <taxon>Hexapoda</taxon>
        <taxon>Insecta</taxon>
        <taxon>Pterygota</taxon>
        <taxon>Neoptera</taxon>
        <taxon>Endopterygota</taxon>
        <taxon>Lepidoptera</taxon>
        <taxon>Glossata</taxon>
        <taxon>Ditrysia</taxon>
        <taxon>Tineoidea</taxon>
        <taxon>Psychidae</taxon>
        <taxon>Oiketicinae</taxon>
        <taxon>Eumeta</taxon>
    </lineage>
</organism>
<name>A0A4C1V1R9_EUMVA</name>
<dbReference type="EMBL" id="BGZK01000260">
    <property type="protein sequence ID" value="GBP32480.1"/>
    <property type="molecule type" value="Genomic_DNA"/>
</dbReference>
<sequence length="115" mass="13103">MLALPRLWRRCRRRPCRAGKLAANCIASKINNDCLNSHTACSPLTEENEICLVMNFRDVIILLFRDVIILLSPSIFREAAQAPLWRRPHLASRAWQSRCINSLFRGTAISSSEIP</sequence>
<evidence type="ECO:0000313" key="2">
    <source>
        <dbReference type="Proteomes" id="UP000299102"/>
    </source>
</evidence>
<evidence type="ECO:0000313" key="1">
    <source>
        <dbReference type="EMBL" id="GBP32480.1"/>
    </source>
</evidence>
<keyword evidence="2" id="KW-1185">Reference proteome</keyword>
<reference evidence="1 2" key="1">
    <citation type="journal article" date="2019" name="Commun. Biol.">
        <title>The bagworm genome reveals a unique fibroin gene that provides high tensile strength.</title>
        <authorList>
            <person name="Kono N."/>
            <person name="Nakamura H."/>
            <person name="Ohtoshi R."/>
            <person name="Tomita M."/>
            <person name="Numata K."/>
            <person name="Arakawa K."/>
        </authorList>
    </citation>
    <scope>NUCLEOTIDE SEQUENCE [LARGE SCALE GENOMIC DNA]</scope>
</reference>
<dbReference type="Proteomes" id="UP000299102">
    <property type="component" value="Unassembled WGS sequence"/>
</dbReference>